<protein>
    <submittedName>
        <fullName evidence="1">Uncharacterized protein</fullName>
    </submittedName>
</protein>
<accession>A0A330LYC2</accession>
<evidence type="ECO:0000313" key="1">
    <source>
        <dbReference type="EMBL" id="SQD80698.1"/>
    </source>
</evidence>
<keyword evidence="2" id="KW-1185">Reference proteome</keyword>
<reference evidence="2" key="1">
    <citation type="submission" date="2018-05" db="EMBL/GenBank/DDBJ databases">
        <authorList>
            <person name="Cea G.-C."/>
            <person name="William W."/>
        </authorList>
    </citation>
    <scope>NUCLEOTIDE SEQUENCE [LARGE SCALE GENOMIC DNA]</scope>
    <source>
        <strain evidence="2">DB21MT 5</strain>
    </source>
</reference>
<evidence type="ECO:0000313" key="2">
    <source>
        <dbReference type="Proteomes" id="UP000250163"/>
    </source>
</evidence>
<dbReference type="KEGG" id="mya:MORIYA_4246"/>
<dbReference type="Proteomes" id="UP000250163">
    <property type="component" value="Chromosome MORIYA"/>
</dbReference>
<dbReference type="RefSeq" id="WP_112718200.1">
    <property type="nucleotide sequence ID" value="NZ_LS483250.1"/>
</dbReference>
<name>A0A330LYC2_9GAMM</name>
<proteinExistence type="predicted"/>
<dbReference type="AlphaFoldDB" id="A0A330LYC2"/>
<dbReference type="EMBL" id="LS483250">
    <property type="protein sequence ID" value="SQD80698.1"/>
    <property type="molecule type" value="Genomic_DNA"/>
</dbReference>
<sequence>MLETIKTILLNTSDSLSGNGSSRALAEYYQSRLQATNSVVEVEAILSMNTLMAFNEQEELPSEQST</sequence>
<organism evidence="1 2">
    <name type="scientific">Moritella yayanosii</name>
    <dbReference type="NCBI Taxonomy" id="69539"/>
    <lineage>
        <taxon>Bacteria</taxon>
        <taxon>Pseudomonadati</taxon>
        <taxon>Pseudomonadota</taxon>
        <taxon>Gammaproteobacteria</taxon>
        <taxon>Alteromonadales</taxon>
        <taxon>Moritellaceae</taxon>
        <taxon>Moritella</taxon>
    </lineage>
</organism>
<dbReference type="OrthoDB" id="6402459at2"/>
<gene>
    <name evidence="1" type="ORF">MORIYA_4246</name>
</gene>